<keyword evidence="2" id="KW-1185">Reference proteome</keyword>
<evidence type="ECO:0000313" key="1">
    <source>
        <dbReference type="EMBL" id="KAI8025304.1"/>
    </source>
</evidence>
<dbReference type="Proteomes" id="UP001060215">
    <property type="component" value="Chromosome 3"/>
</dbReference>
<dbReference type="EMBL" id="CM045760">
    <property type="protein sequence ID" value="KAI8025304.1"/>
    <property type="molecule type" value="Genomic_DNA"/>
</dbReference>
<gene>
    <name evidence="1" type="ORF">LOK49_LG02G03813</name>
</gene>
<sequence length="70" mass="7824">MEDYQDIQPWEVKGDQARDQARGFCLESVLSANLCASRGGSGYVKCYCYVIKSLSYVVLFGSSSHVYICK</sequence>
<comment type="caution">
    <text evidence="1">The sequence shown here is derived from an EMBL/GenBank/DDBJ whole genome shotgun (WGS) entry which is preliminary data.</text>
</comment>
<organism evidence="1 2">
    <name type="scientific">Camellia lanceoleosa</name>
    <dbReference type="NCBI Taxonomy" id="1840588"/>
    <lineage>
        <taxon>Eukaryota</taxon>
        <taxon>Viridiplantae</taxon>
        <taxon>Streptophyta</taxon>
        <taxon>Embryophyta</taxon>
        <taxon>Tracheophyta</taxon>
        <taxon>Spermatophyta</taxon>
        <taxon>Magnoliopsida</taxon>
        <taxon>eudicotyledons</taxon>
        <taxon>Gunneridae</taxon>
        <taxon>Pentapetalae</taxon>
        <taxon>asterids</taxon>
        <taxon>Ericales</taxon>
        <taxon>Theaceae</taxon>
        <taxon>Camellia</taxon>
    </lineage>
</organism>
<proteinExistence type="predicted"/>
<evidence type="ECO:0000313" key="2">
    <source>
        <dbReference type="Proteomes" id="UP001060215"/>
    </source>
</evidence>
<protein>
    <submittedName>
        <fullName evidence="1">Uncharacterized protein</fullName>
    </submittedName>
</protein>
<name>A0ACC0IHN1_9ERIC</name>
<accession>A0ACC0IHN1</accession>
<reference evidence="1 2" key="1">
    <citation type="journal article" date="2022" name="Plant J.">
        <title>Chromosome-level genome of Camellia lanceoleosa provides a valuable resource for understanding genome evolution and self-incompatibility.</title>
        <authorList>
            <person name="Gong W."/>
            <person name="Xiao S."/>
            <person name="Wang L."/>
            <person name="Liao Z."/>
            <person name="Chang Y."/>
            <person name="Mo W."/>
            <person name="Hu G."/>
            <person name="Li W."/>
            <person name="Zhao G."/>
            <person name="Zhu H."/>
            <person name="Hu X."/>
            <person name="Ji K."/>
            <person name="Xiang X."/>
            <person name="Song Q."/>
            <person name="Yuan D."/>
            <person name="Jin S."/>
            <person name="Zhang L."/>
        </authorList>
    </citation>
    <scope>NUCLEOTIDE SEQUENCE [LARGE SCALE GENOMIC DNA]</scope>
    <source>
        <strain evidence="1">SQ_2022a</strain>
    </source>
</reference>